<reference evidence="2" key="2">
    <citation type="submission" date="2015-01" db="EMBL/GenBank/DDBJ databases">
        <title>Draft genome sequence of potential hydrocarbon metabolising strain of Rhodococcus rhodochrous.</title>
        <authorList>
            <person name="Aggarwal R.K."/>
            <person name="Dawar C."/>
        </authorList>
    </citation>
    <scope>NUCLEOTIDE SEQUENCE [LARGE SCALE GENOMIC DNA]</scope>
    <source>
        <strain evidence="2">KG-21</strain>
    </source>
</reference>
<comment type="caution">
    <text evidence="1">The sequence shown here is derived from an EMBL/GenBank/DDBJ whole genome shotgun (WGS) entry which is preliminary data.</text>
</comment>
<evidence type="ECO:0000313" key="1">
    <source>
        <dbReference type="EMBL" id="KOS58178.1"/>
    </source>
</evidence>
<accession>A0A0M8PTD1</accession>
<dbReference type="Proteomes" id="UP000037712">
    <property type="component" value="Unassembled WGS sequence"/>
</dbReference>
<dbReference type="EMBL" id="AZYO01000001">
    <property type="protein sequence ID" value="KOS58178.1"/>
    <property type="molecule type" value="Genomic_DNA"/>
</dbReference>
<reference evidence="1 2" key="1">
    <citation type="journal article" date="2015" name="Genome Announc.">
        <title>Draft Genome Sequence of Rhodococcus rhodochrous Strain KG-21, a Soil Isolate from Oil Fields of Krishna-Godavari Basin, India.</title>
        <authorList>
            <person name="Dawar C."/>
            <person name="Aggarwal R.K."/>
        </authorList>
    </citation>
    <scope>NUCLEOTIDE SEQUENCE [LARGE SCALE GENOMIC DNA]</scope>
    <source>
        <strain evidence="1 2">KG-21</strain>
    </source>
</reference>
<proteinExistence type="predicted"/>
<gene>
    <name evidence="1" type="ORF">Z051_01010</name>
</gene>
<evidence type="ECO:0000313" key="2">
    <source>
        <dbReference type="Proteomes" id="UP000037712"/>
    </source>
</evidence>
<protein>
    <submittedName>
        <fullName evidence="1">Uncharacterized protein</fullName>
    </submittedName>
</protein>
<dbReference type="AlphaFoldDB" id="A0A0M8PTD1"/>
<sequence length="86" mass="9420">MHGADATRGERNHLCESLRMRAQDIVVDLFEALGVLCGGRFHVCDDCGVAQDGHLNHFGMICPRVSSGVFPMRSEVDDDLRGPHGK</sequence>
<organism evidence="1 2">
    <name type="scientific">Rhodococcus rhodochrous KG-21</name>
    <dbReference type="NCBI Taxonomy" id="1441923"/>
    <lineage>
        <taxon>Bacteria</taxon>
        <taxon>Bacillati</taxon>
        <taxon>Actinomycetota</taxon>
        <taxon>Actinomycetes</taxon>
        <taxon>Mycobacteriales</taxon>
        <taxon>Nocardiaceae</taxon>
        <taxon>Rhodococcus</taxon>
    </lineage>
</organism>
<name>A0A0M8PTD1_RHORH</name>